<keyword evidence="4" id="KW-0677">Repeat</keyword>
<name>A0A6P4XUJ6_BRABE</name>
<dbReference type="SUPFAM" id="SSF56436">
    <property type="entry name" value="C-type lectin-like"/>
    <property type="match status" value="1"/>
</dbReference>
<evidence type="ECO:0000256" key="5">
    <source>
        <dbReference type="ARBA" id="ARBA00023157"/>
    </source>
</evidence>
<comment type="similarity">
    <text evidence="6">Belongs to the tectonin family.</text>
</comment>
<keyword evidence="5" id="KW-1015">Disulfide bond</keyword>
<dbReference type="RefSeq" id="XP_019615738.1">
    <property type="nucleotide sequence ID" value="XM_019760179.1"/>
</dbReference>
<dbReference type="InterPro" id="IPR001304">
    <property type="entry name" value="C-type_lectin-like"/>
</dbReference>
<dbReference type="CDD" id="cd00037">
    <property type="entry name" value="CLECT"/>
    <property type="match status" value="1"/>
</dbReference>
<evidence type="ECO:0000313" key="12">
    <source>
        <dbReference type="RefSeq" id="XP_019615738.1"/>
    </source>
</evidence>
<organism evidence="11 12">
    <name type="scientific">Branchiostoma belcheri</name>
    <name type="common">Amphioxus</name>
    <dbReference type="NCBI Taxonomy" id="7741"/>
    <lineage>
        <taxon>Eukaryota</taxon>
        <taxon>Metazoa</taxon>
        <taxon>Chordata</taxon>
        <taxon>Cephalochordata</taxon>
        <taxon>Leptocardii</taxon>
        <taxon>Amphioxiformes</taxon>
        <taxon>Branchiostomatidae</taxon>
        <taxon>Branchiostoma</taxon>
    </lineage>
</organism>
<dbReference type="GeneID" id="109463383"/>
<dbReference type="Pfam" id="PF00059">
    <property type="entry name" value="Lectin_C"/>
    <property type="match status" value="1"/>
</dbReference>
<sequence>MKLTVCVVLLVVLVLLLPDESAGWWRRRRRRHCSRVNCAWGNWGSWGACTAQCGATGTRTRTRIVATHAQCGGSGCSGSSSETQPCNRGCPNGTPSGPRCICTGTGFTGTCCNTDIDECRDGSHTCNSEHGVCTNTEGSYTCRCDTGYAGDGRTCISTNAGTGWQRVSGGLKFVSVGRSGVWGVNRNDQIYYRTGTYRDEASAGSGWVRIDGALKQISSGDNIVWGVNSNDDIYIRQGICWYSPGGTSWRNIPGKLKQVHVSPTSNQVWGVNSGNNIYRRTGITASNPVGTGWQNIGGQLKFVSVGRAGVWGVNSNDQIYYRTGTSGNENVPGTGWERVSGSLKLISSGNGVVWGVNSNNQIYVRAAACPPTYELVAVNGNNKCLRFSARGDRKNYQAASLTCRGQGARLVVIKSAALDTFIDNRIRTTYAAETWIGLDDLTAPSSQYRWSDGSVLGARDFNDWSRGQPDTIYREKCVEIRPQFSYHWNNHHCNLLKNYICEIGARPGTSQGSSWYRIGGSLTGVHISSSSNQVWGVNSANNIYRRQGITPVSPKCEG</sequence>
<evidence type="ECO:0000256" key="4">
    <source>
        <dbReference type="ARBA" id="ARBA00022737"/>
    </source>
</evidence>
<evidence type="ECO:0000256" key="2">
    <source>
        <dbReference type="ARBA" id="ARBA00022729"/>
    </source>
</evidence>
<dbReference type="InterPro" id="IPR001881">
    <property type="entry name" value="EGF-like_Ca-bd_dom"/>
</dbReference>
<keyword evidence="3" id="KW-0430">Lectin</keyword>
<dbReference type="Gene3D" id="2.20.100.10">
    <property type="entry name" value="Thrombospondin type-1 (TSP1) repeat"/>
    <property type="match status" value="1"/>
</dbReference>
<comment type="caution">
    <text evidence="7">Lacks conserved residue(s) required for the propagation of feature annotation.</text>
</comment>
<dbReference type="InterPro" id="IPR000152">
    <property type="entry name" value="EGF-type_Asp/Asn_hydroxyl_site"/>
</dbReference>
<proteinExistence type="inferred from homology"/>
<dbReference type="SMART" id="SM00209">
    <property type="entry name" value="TSP1"/>
    <property type="match status" value="1"/>
</dbReference>
<keyword evidence="11" id="KW-1185">Reference proteome</keyword>
<dbReference type="Pfam" id="PF19193">
    <property type="entry name" value="Tectonin"/>
    <property type="match status" value="1"/>
</dbReference>
<dbReference type="PROSITE" id="PS50026">
    <property type="entry name" value="EGF_3"/>
    <property type="match status" value="1"/>
</dbReference>
<evidence type="ECO:0000256" key="1">
    <source>
        <dbReference type="ARBA" id="ARBA00022536"/>
    </source>
</evidence>
<dbReference type="Proteomes" id="UP000515135">
    <property type="component" value="Unplaced"/>
</dbReference>
<dbReference type="KEGG" id="bbel:109463383"/>
<dbReference type="SMART" id="SM00706">
    <property type="entry name" value="TECPR"/>
    <property type="match status" value="6"/>
</dbReference>
<dbReference type="InterPro" id="IPR049883">
    <property type="entry name" value="NOTCH1_EGF-like"/>
</dbReference>
<dbReference type="Gene3D" id="2.10.25.10">
    <property type="entry name" value="Laminin"/>
    <property type="match status" value="1"/>
</dbReference>
<dbReference type="SUPFAM" id="SSF57196">
    <property type="entry name" value="EGF/Laminin"/>
    <property type="match status" value="1"/>
</dbReference>
<dbReference type="Gene3D" id="3.10.100.10">
    <property type="entry name" value="Mannose-Binding Protein A, subunit A"/>
    <property type="match status" value="1"/>
</dbReference>
<dbReference type="PROSITE" id="PS01186">
    <property type="entry name" value="EGF_2"/>
    <property type="match status" value="1"/>
</dbReference>
<dbReference type="InterPro" id="IPR018378">
    <property type="entry name" value="C-type_lectin_CS"/>
</dbReference>
<dbReference type="CDD" id="cd00054">
    <property type="entry name" value="EGF_CA"/>
    <property type="match status" value="1"/>
</dbReference>
<feature type="domain" description="C-type lectin" evidence="10">
    <location>
        <begin position="380"/>
        <end position="502"/>
    </location>
</feature>
<evidence type="ECO:0000256" key="7">
    <source>
        <dbReference type="PROSITE-ProRule" id="PRU00076"/>
    </source>
</evidence>
<dbReference type="InterPro" id="IPR000884">
    <property type="entry name" value="TSP1_rpt"/>
</dbReference>
<reference evidence="12" key="1">
    <citation type="submission" date="2025-08" db="UniProtKB">
        <authorList>
            <consortium name="RefSeq"/>
        </authorList>
    </citation>
    <scope>IDENTIFICATION</scope>
    <source>
        <tissue evidence="12">Gonad</tissue>
    </source>
</reference>
<keyword evidence="1 7" id="KW-0245">EGF-like domain</keyword>
<dbReference type="PANTHER" id="PTHR23250:SF3">
    <property type="entry name" value="FISH-EGG LECTIN-LIKE ISOFORM X1-RELATED"/>
    <property type="match status" value="1"/>
</dbReference>
<dbReference type="PROSITE" id="PS50092">
    <property type="entry name" value="TSP1"/>
    <property type="match status" value="1"/>
</dbReference>
<evidence type="ECO:0000259" key="9">
    <source>
        <dbReference type="PROSITE" id="PS50026"/>
    </source>
</evidence>
<dbReference type="PROSITE" id="PS01187">
    <property type="entry name" value="EGF_CA"/>
    <property type="match status" value="1"/>
</dbReference>
<feature type="signal peptide" evidence="8">
    <location>
        <begin position="1"/>
        <end position="23"/>
    </location>
</feature>
<dbReference type="PANTHER" id="PTHR23250">
    <property type="entry name" value="DYSFERLIN-RELATED"/>
    <property type="match status" value="1"/>
</dbReference>
<dbReference type="InterPro" id="IPR018097">
    <property type="entry name" value="EGF_Ca-bd_CS"/>
</dbReference>
<accession>A0A6P4XUJ6</accession>
<dbReference type="SMART" id="SM00181">
    <property type="entry name" value="EGF"/>
    <property type="match status" value="1"/>
</dbReference>
<dbReference type="InterPro" id="IPR016187">
    <property type="entry name" value="CTDL_fold"/>
</dbReference>
<dbReference type="SMART" id="SM00034">
    <property type="entry name" value="CLECT"/>
    <property type="match status" value="1"/>
</dbReference>
<dbReference type="PROSITE" id="PS00615">
    <property type="entry name" value="C_TYPE_LECTIN_1"/>
    <property type="match status" value="1"/>
</dbReference>
<dbReference type="PROSITE" id="PS50041">
    <property type="entry name" value="C_TYPE_LECTIN_2"/>
    <property type="match status" value="1"/>
</dbReference>
<evidence type="ECO:0000256" key="3">
    <source>
        <dbReference type="ARBA" id="ARBA00022734"/>
    </source>
</evidence>
<dbReference type="InterPro" id="IPR000742">
    <property type="entry name" value="EGF"/>
</dbReference>
<dbReference type="OrthoDB" id="10058176at2759"/>
<dbReference type="InterPro" id="IPR016186">
    <property type="entry name" value="C-type_lectin-like/link_sf"/>
</dbReference>
<evidence type="ECO:0000259" key="10">
    <source>
        <dbReference type="PROSITE" id="PS50041"/>
    </source>
</evidence>
<dbReference type="InterPro" id="IPR051513">
    <property type="entry name" value="Tectonin_beta-prop"/>
</dbReference>
<protein>
    <submittedName>
        <fullName evidence="12">Uncharacterized protein LOC109463383 isoform X1</fullName>
    </submittedName>
</protein>
<evidence type="ECO:0000256" key="6">
    <source>
        <dbReference type="ARBA" id="ARBA00038331"/>
    </source>
</evidence>
<evidence type="ECO:0000313" key="11">
    <source>
        <dbReference type="Proteomes" id="UP000515135"/>
    </source>
</evidence>
<dbReference type="GO" id="GO:0005509">
    <property type="term" value="F:calcium ion binding"/>
    <property type="evidence" value="ECO:0007669"/>
    <property type="project" value="InterPro"/>
</dbReference>
<dbReference type="SUPFAM" id="SSF89372">
    <property type="entry name" value="Fucose-specific lectin"/>
    <property type="match status" value="1"/>
</dbReference>
<dbReference type="FunFam" id="2.10.25.10:FF:000038">
    <property type="entry name" value="Fibrillin 2"/>
    <property type="match status" value="1"/>
</dbReference>
<evidence type="ECO:0000256" key="8">
    <source>
        <dbReference type="SAM" id="SignalP"/>
    </source>
</evidence>
<feature type="domain" description="EGF-like" evidence="9">
    <location>
        <begin position="115"/>
        <end position="156"/>
    </location>
</feature>
<dbReference type="GO" id="GO:0030246">
    <property type="term" value="F:carbohydrate binding"/>
    <property type="evidence" value="ECO:0007669"/>
    <property type="project" value="UniProtKB-KW"/>
</dbReference>
<dbReference type="InterPro" id="IPR006624">
    <property type="entry name" value="Beta-propeller_rpt_TECPR"/>
</dbReference>
<dbReference type="SUPFAM" id="SSF82895">
    <property type="entry name" value="TSP-1 type 1 repeat"/>
    <property type="match status" value="1"/>
</dbReference>
<dbReference type="AlphaFoldDB" id="A0A6P4XUJ6"/>
<gene>
    <name evidence="12" type="primary">LOC109463383</name>
</gene>
<feature type="chain" id="PRO_5028309701" evidence="8">
    <location>
        <begin position="24"/>
        <end position="558"/>
    </location>
</feature>
<dbReference type="Pfam" id="PF07645">
    <property type="entry name" value="EGF_CA"/>
    <property type="match status" value="1"/>
</dbReference>
<dbReference type="InterPro" id="IPR036383">
    <property type="entry name" value="TSP1_rpt_sf"/>
</dbReference>
<keyword evidence="2 8" id="KW-0732">Signal</keyword>
<dbReference type="SMART" id="SM00179">
    <property type="entry name" value="EGF_CA"/>
    <property type="match status" value="1"/>
</dbReference>
<dbReference type="PROSITE" id="PS00010">
    <property type="entry name" value="ASX_HYDROXYL"/>
    <property type="match status" value="1"/>
</dbReference>